<proteinExistence type="predicted"/>
<dbReference type="GO" id="GO:0009228">
    <property type="term" value="P:thiamine biosynthetic process"/>
    <property type="evidence" value="ECO:0007669"/>
    <property type="project" value="UniProtKB-KW"/>
</dbReference>
<dbReference type="CDD" id="cd00757">
    <property type="entry name" value="ThiF_MoeB_HesA_family"/>
    <property type="match status" value="1"/>
</dbReference>
<evidence type="ECO:0000259" key="3">
    <source>
        <dbReference type="Pfam" id="PF00899"/>
    </source>
</evidence>
<keyword evidence="2" id="KW-0784">Thiamine biosynthesis</keyword>
<dbReference type="PANTHER" id="PTHR20857">
    <property type="entry name" value="THIAMINE-PHOSPHATE PYROPHOSPHORYLASE"/>
    <property type="match status" value="1"/>
</dbReference>
<sequence>MTLDRFYPIFDDVAWLERMLPLGVKLVQLRLKDRSAAETRAQIAHARDLCVTHGATLVVNDHWREAIDLNCDWLHLGQEDLDTADMAAIRRAGLRLGVSTHDRAELDRALSLSPDYVALGPVWPTILKKMKWERQGVERLTEWKRLVGDMPLVAIGGLSVARARGFRRRGRHRLGGDRHHAQCRSRGAAARLDRGDAMNRYARQVAVPGFGVEGQARLAAAHALVIGAGGLAAPVLQYLAGAGVGRIRLVDPDHVEASNLHRQTLFRQADLDQAKSIAAAAHLFAANPDCAVEPLVARFDPGNAAALCAGVDLVIDCADSFAASYVASDHCKEAGPPLISASVTGLSGYAGGFCGGAPSLRAVFPDLPARMGSCAEDGVLGPVVGVIGGLQAQMALAQLSGMVPSPLGRLVSFDAETWRFGGFGFAGAEEPDRAPRFLAASQIAAEDFVVDLRREEEGPLVRAGARRLPVEGLGGYGPRPSDGARAVLCCRSGLQGVAGGAAAGDGLGRGDPAGGARLTLPWRQSLQATRAGIESRLVPCR</sequence>
<dbReference type="InterPro" id="IPR035985">
    <property type="entry name" value="Ubiquitin-activating_enz"/>
</dbReference>
<dbReference type="GO" id="GO:0005737">
    <property type="term" value="C:cytoplasm"/>
    <property type="evidence" value="ECO:0007669"/>
    <property type="project" value="TreeGrafter"/>
</dbReference>
<dbReference type="InterPro" id="IPR022998">
    <property type="entry name" value="ThiamineP_synth_TenI"/>
</dbReference>
<accession>U3AJ17</accession>
<dbReference type="InterPro" id="IPR036206">
    <property type="entry name" value="ThiamineP_synth_sf"/>
</dbReference>
<dbReference type="Pfam" id="PF00899">
    <property type="entry name" value="ThiF"/>
    <property type="match status" value="1"/>
</dbReference>
<dbReference type="Pfam" id="PF02581">
    <property type="entry name" value="TMP-TENI"/>
    <property type="match status" value="1"/>
</dbReference>
<gene>
    <name evidence="5" type="ORF">MBELCI_3726</name>
</gene>
<dbReference type="STRING" id="1337093.MBELCI_3726"/>
<name>U3AJ17_9RHOB</name>
<dbReference type="eggNOG" id="COG0352">
    <property type="taxonomic scope" value="Bacteria"/>
</dbReference>
<evidence type="ECO:0000256" key="1">
    <source>
        <dbReference type="ARBA" id="ARBA00004948"/>
    </source>
</evidence>
<dbReference type="eggNOG" id="COG0476">
    <property type="taxonomic scope" value="Bacteria"/>
</dbReference>
<organism evidence="5 6">
    <name type="scientific">Limimaricola cinnabarinus LL-001</name>
    <dbReference type="NCBI Taxonomy" id="1337093"/>
    <lineage>
        <taxon>Bacteria</taxon>
        <taxon>Pseudomonadati</taxon>
        <taxon>Pseudomonadota</taxon>
        <taxon>Alphaproteobacteria</taxon>
        <taxon>Rhodobacterales</taxon>
        <taxon>Paracoccaceae</taxon>
        <taxon>Limimaricola</taxon>
    </lineage>
</organism>
<keyword evidence="6" id="KW-1185">Reference proteome</keyword>
<dbReference type="SUPFAM" id="SSF69572">
    <property type="entry name" value="Activating enzymes of the ubiquitin-like proteins"/>
    <property type="match status" value="1"/>
</dbReference>
<evidence type="ECO:0000313" key="5">
    <source>
        <dbReference type="EMBL" id="GAD57674.1"/>
    </source>
</evidence>
<evidence type="ECO:0000259" key="4">
    <source>
        <dbReference type="Pfam" id="PF02581"/>
    </source>
</evidence>
<dbReference type="CDD" id="cd00564">
    <property type="entry name" value="TMP_TenI"/>
    <property type="match status" value="1"/>
</dbReference>
<feature type="domain" description="THIF-type NAD/FAD binding fold" evidence="3">
    <location>
        <begin position="201"/>
        <end position="419"/>
    </location>
</feature>
<dbReference type="Gene3D" id="3.20.20.70">
    <property type="entry name" value="Aldolase class I"/>
    <property type="match status" value="1"/>
</dbReference>
<dbReference type="NCBIfam" id="NF000734">
    <property type="entry name" value="PRK00043.1-5"/>
    <property type="match status" value="1"/>
</dbReference>
<dbReference type="EMBL" id="BATB01000127">
    <property type="protein sequence ID" value="GAD57674.1"/>
    <property type="molecule type" value="Genomic_DNA"/>
</dbReference>
<dbReference type="PANTHER" id="PTHR20857:SF15">
    <property type="entry name" value="THIAMINE-PHOSPHATE SYNTHASE"/>
    <property type="match status" value="1"/>
</dbReference>
<comment type="caution">
    <text evidence="5">The sequence shown here is derived from an EMBL/GenBank/DDBJ whole genome shotgun (WGS) entry which is preliminary data.</text>
</comment>
<dbReference type="GO" id="GO:0008641">
    <property type="term" value="F:ubiquitin-like modifier activating enzyme activity"/>
    <property type="evidence" value="ECO:0007669"/>
    <property type="project" value="InterPro"/>
</dbReference>
<dbReference type="Proteomes" id="UP000016566">
    <property type="component" value="Unassembled WGS sequence"/>
</dbReference>
<dbReference type="InterPro" id="IPR013785">
    <property type="entry name" value="Aldolase_TIM"/>
</dbReference>
<comment type="pathway">
    <text evidence="1">Cofactor biosynthesis; thiamine diphosphate biosynthesis.</text>
</comment>
<dbReference type="InterPro" id="IPR000594">
    <property type="entry name" value="ThiF_NAD_FAD-bd"/>
</dbReference>
<dbReference type="GO" id="GO:0004789">
    <property type="term" value="F:thiamine-phosphate diphosphorylase activity"/>
    <property type="evidence" value="ECO:0007669"/>
    <property type="project" value="TreeGrafter"/>
</dbReference>
<reference evidence="5" key="1">
    <citation type="journal article" date="2013" name="Genome Announc.">
        <title>Draft Genome Sequence of Loktanella cinnabarina LL-001T, Isolated from Deep-Sea Floor Sediment.</title>
        <authorList>
            <person name="Nishi S."/>
            <person name="Tsubouchi T."/>
            <person name="Takaki Y."/>
            <person name="Koyanagi R."/>
            <person name="Satoh N."/>
            <person name="Maruyama T."/>
            <person name="Hatada Y."/>
        </authorList>
    </citation>
    <scope>NUCLEOTIDE SEQUENCE [LARGE SCALE GENOMIC DNA]</scope>
    <source>
        <strain evidence="5">LL-001</strain>
    </source>
</reference>
<dbReference type="SUPFAM" id="SSF51391">
    <property type="entry name" value="Thiamin phosphate synthase"/>
    <property type="match status" value="1"/>
</dbReference>
<dbReference type="AlphaFoldDB" id="U3AJ17"/>
<dbReference type="Gene3D" id="3.40.50.720">
    <property type="entry name" value="NAD(P)-binding Rossmann-like Domain"/>
    <property type="match status" value="1"/>
</dbReference>
<protein>
    <submittedName>
        <fullName evidence="5">Thiamin-phosphate pyrophosphorylase</fullName>
    </submittedName>
</protein>
<evidence type="ECO:0000313" key="6">
    <source>
        <dbReference type="Proteomes" id="UP000016566"/>
    </source>
</evidence>
<evidence type="ECO:0000256" key="2">
    <source>
        <dbReference type="ARBA" id="ARBA00022977"/>
    </source>
</evidence>
<feature type="domain" description="Thiamine phosphate synthase/TenI" evidence="4">
    <location>
        <begin position="12"/>
        <end position="168"/>
    </location>
</feature>